<name>A0A0A9HT87_ARUDO</name>
<sequence length="60" mass="6966">MHSNFLGPLYNFYEFSEDVLGQHLIVEIQFFKRCLDVNGVMVCFHVAISLVLQYTPILLC</sequence>
<proteinExistence type="predicted"/>
<reference evidence="1" key="2">
    <citation type="journal article" date="2015" name="Data Brief">
        <title>Shoot transcriptome of the giant reed, Arundo donax.</title>
        <authorList>
            <person name="Barrero R.A."/>
            <person name="Guerrero F.D."/>
            <person name="Moolhuijzen P."/>
            <person name="Goolsby J.A."/>
            <person name="Tidwell J."/>
            <person name="Bellgard S.E."/>
            <person name="Bellgard M.I."/>
        </authorList>
    </citation>
    <scope>NUCLEOTIDE SEQUENCE</scope>
    <source>
        <tissue evidence="1">Shoot tissue taken approximately 20 cm above the soil surface</tissue>
    </source>
</reference>
<reference evidence="1" key="1">
    <citation type="submission" date="2014-09" db="EMBL/GenBank/DDBJ databases">
        <authorList>
            <person name="Magalhaes I.L.F."/>
            <person name="Oliveira U."/>
            <person name="Santos F.R."/>
            <person name="Vidigal T.H.D.A."/>
            <person name="Brescovit A.D."/>
            <person name="Santos A.J."/>
        </authorList>
    </citation>
    <scope>NUCLEOTIDE SEQUENCE</scope>
    <source>
        <tissue evidence="1">Shoot tissue taken approximately 20 cm above the soil surface</tissue>
    </source>
</reference>
<evidence type="ECO:0000313" key="1">
    <source>
        <dbReference type="EMBL" id="JAE38086.1"/>
    </source>
</evidence>
<dbReference type="AlphaFoldDB" id="A0A0A9HT87"/>
<organism evidence="1">
    <name type="scientific">Arundo donax</name>
    <name type="common">Giant reed</name>
    <name type="synonym">Donax arundinaceus</name>
    <dbReference type="NCBI Taxonomy" id="35708"/>
    <lineage>
        <taxon>Eukaryota</taxon>
        <taxon>Viridiplantae</taxon>
        <taxon>Streptophyta</taxon>
        <taxon>Embryophyta</taxon>
        <taxon>Tracheophyta</taxon>
        <taxon>Spermatophyta</taxon>
        <taxon>Magnoliopsida</taxon>
        <taxon>Liliopsida</taxon>
        <taxon>Poales</taxon>
        <taxon>Poaceae</taxon>
        <taxon>PACMAD clade</taxon>
        <taxon>Arundinoideae</taxon>
        <taxon>Arundineae</taxon>
        <taxon>Arundo</taxon>
    </lineage>
</organism>
<protein>
    <submittedName>
        <fullName evidence="1">Uncharacterized protein</fullName>
    </submittedName>
</protein>
<accession>A0A0A9HT87</accession>
<dbReference type="EMBL" id="GBRH01159810">
    <property type="protein sequence ID" value="JAE38086.1"/>
    <property type="molecule type" value="Transcribed_RNA"/>
</dbReference>